<dbReference type="SMART" id="SM00409">
    <property type="entry name" value="IG"/>
    <property type="match status" value="2"/>
</dbReference>
<dbReference type="OrthoDB" id="5969272at2759"/>
<evidence type="ECO:0000313" key="7">
    <source>
        <dbReference type="Proteomes" id="UP000050761"/>
    </source>
</evidence>
<feature type="compositionally biased region" description="Basic and acidic residues" evidence="4">
    <location>
        <begin position="920"/>
        <end position="933"/>
    </location>
</feature>
<name>A0A183F3G0_HELPZ</name>
<keyword evidence="1" id="KW-0677">Repeat</keyword>
<reference evidence="6 7" key="1">
    <citation type="submission" date="2018-11" db="EMBL/GenBank/DDBJ databases">
        <authorList>
            <consortium name="Pathogen Informatics"/>
        </authorList>
    </citation>
    <scope>NUCLEOTIDE SEQUENCE [LARGE SCALE GENOMIC DNA]</scope>
</reference>
<feature type="compositionally biased region" description="Polar residues" evidence="4">
    <location>
        <begin position="954"/>
        <end position="965"/>
    </location>
</feature>
<keyword evidence="2" id="KW-1015">Disulfide bond</keyword>
<dbReference type="InterPro" id="IPR051170">
    <property type="entry name" value="Neural/epithelial_adhesion"/>
</dbReference>
<feature type="region of interest" description="Disordered" evidence="4">
    <location>
        <begin position="315"/>
        <end position="334"/>
    </location>
</feature>
<sequence>MCVVRRCARCAWETRERVALCISDAERPQRYIEHAPSVAELVDDADSFDSFEFEEHKANSLFPSENGSLRCSSVTYNSEFDLSKVVNYNEDMEETNAFHKYFDTAEATARVTERKQRERAFASFLTRLAESAYVEVVLPKPASFGSAFYLKPECAFHGAQAAVLGTVSKDIEAAEQSEFERSECVLKKQLSEPREPDLPMKLSYKGQEIAVSVSEVEKDEVTMNEDGEYEIFKKTCLETSLEFDTEVDITQSIRKIYNALPDQTGDFCITPDSGSRMLATYKEIFDPSLTDYVLGADPIVREIVTYSKEGAPVPSTRFDSLPLHSSERTTSGGAAELESSLFDPDFLSKMREIERIARQVDEELGQLSSPVPVSSQPDDVKEIENAIFKISDQLVLAHPITEAQAEANEELLRTTLADMILNPARTAQEELELMKRPIRLIKRKLSDIENSLMEDAEVTDITEHACSATDADASTETTDMAPASRPRNGPRIGRVPSAEYLRVTPLTSNIKDQLSCLEEMITEHMHSETPDSTVVAEGASVVETPKKRELHDLFVQINSEINTIRTHCKSRLSKKGTDAVMNVLQKVRTHVTSIVNVMSLSKRKQSKSLEKGVESVSATYVLARPLSKESIEVVVMLKSSSLENSVTRKSSTVVSSSDDTWKYMTELNSLLERAPVLPKIEAERERDVVKEVKPAPAANAEDGTPIPPPRRRRTVSTGPEESDELPVRPPRKNKADVKRRDCSLESKRTSVQTDLQKKYATIGPTSTTTRESGSVSPPSKPKRSLAGDTFDLLRNFSCMRAQKDQVEDLERSLLEELSQMAVSKDDDEVLSEPDWVQTEVNQSLKRGAERAKLEESFEKRMNASTVSEISKVPLAESRTKGGESKHLNAQMASSQYGDEFLSDPEWVHTETTSTTNTGPRIEKEQPISEREQDQPSTYETLDESDRANGHDAKQTSTRENVPLQSEENISARFEGASLSAAFLLLSEATAALEIPLTNIILMSGNMCADDGVSSVQMTCEESDYATDTDTSALLKGTVQFFERYSPRGATPQSISSFSASQRSSKLLPELIETEEHACVDVQVEVVLNKRDDSVVEAAELRYPVKDAVAKDELIETGITQTSAADSNSTGKGSVSDETVHLVLEETLLSQMASSEWTDDTDRMTPLSRIGVRETDILSDDSVVTEIDRCDIEESFSFVRAEAKKGLVAVVFLEVRQAAAAKVADNTFDVEIRQEPESLALMIRVIEDQMNFTSLTVEFSEQSVNARACDDFDDASSFEDVDGESRTGITVSIIARSLHDGIYASLEEIPWGEVEMSLQECEIMAKSMEEDSKTSLQFNVVVSESTPEERKSLRSQASLNQSQNTISEVDNTLSTGSINIPSYVIKLGSTATITCELNNYLPPNSKIVWYKGTYEIVTSPGKIDRISHDLLEVLIINDVQMEDNELYSLKVNDDIFPVAYLIVEPSSVEEFAATILSPPQTQFVMEGQPTVLMCQVSDPGQGVVWLKDRKPLQESGRLQMENCRDGWHRVVFSHTRMSDQGTYFAFLGEQSVAITLVVEGEPFALC</sequence>
<feature type="domain" description="Ig-like" evidence="5">
    <location>
        <begin position="1387"/>
        <end position="1452"/>
    </location>
</feature>
<accession>A0A183F3G0</accession>
<dbReference type="InterPro" id="IPR013783">
    <property type="entry name" value="Ig-like_fold"/>
</dbReference>
<dbReference type="Proteomes" id="UP000050761">
    <property type="component" value="Unassembled WGS sequence"/>
</dbReference>
<feature type="compositionally biased region" description="Polar residues" evidence="4">
    <location>
        <begin position="909"/>
        <end position="918"/>
    </location>
</feature>
<dbReference type="Gene3D" id="2.60.40.10">
    <property type="entry name" value="Immunoglobulins"/>
    <property type="match status" value="2"/>
</dbReference>
<feature type="compositionally biased region" description="Low complexity" evidence="4">
    <location>
        <begin position="469"/>
        <end position="481"/>
    </location>
</feature>
<organism evidence="7 8">
    <name type="scientific">Heligmosomoides polygyrus</name>
    <name type="common">Parasitic roundworm</name>
    <dbReference type="NCBI Taxonomy" id="6339"/>
    <lineage>
        <taxon>Eukaryota</taxon>
        <taxon>Metazoa</taxon>
        <taxon>Ecdysozoa</taxon>
        <taxon>Nematoda</taxon>
        <taxon>Chromadorea</taxon>
        <taxon>Rhabditida</taxon>
        <taxon>Rhabditina</taxon>
        <taxon>Rhabditomorpha</taxon>
        <taxon>Strongyloidea</taxon>
        <taxon>Heligmosomidae</taxon>
        <taxon>Heligmosomoides</taxon>
    </lineage>
</organism>
<reference evidence="8" key="2">
    <citation type="submission" date="2019-09" db="UniProtKB">
        <authorList>
            <consortium name="WormBaseParasite"/>
        </authorList>
    </citation>
    <scope>IDENTIFICATION</scope>
</reference>
<evidence type="ECO:0000256" key="2">
    <source>
        <dbReference type="ARBA" id="ARBA00023157"/>
    </source>
</evidence>
<proteinExistence type="predicted"/>
<dbReference type="PANTHER" id="PTHR12231:SF253">
    <property type="entry name" value="DPR-INTERACTING PROTEIN ETA, ISOFORM B-RELATED"/>
    <property type="match status" value="1"/>
</dbReference>
<dbReference type="GO" id="GO:0043005">
    <property type="term" value="C:neuron projection"/>
    <property type="evidence" value="ECO:0007669"/>
    <property type="project" value="TreeGrafter"/>
</dbReference>
<feature type="compositionally biased region" description="Basic and acidic residues" evidence="4">
    <location>
        <begin position="733"/>
        <end position="748"/>
    </location>
</feature>
<dbReference type="InterPro" id="IPR007110">
    <property type="entry name" value="Ig-like_dom"/>
</dbReference>
<feature type="domain" description="Ig-like" evidence="5">
    <location>
        <begin position="1464"/>
        <end position="1554"/>
    </location>
</feature>
<evidence type="ECO:0000256" key="1">
    <source>
        <dbReference type="ARBA" id="ARBA00022737"/>
    </source>
</evidence>
<evidence type="ECO:0000313" key="8">
    <source>
        <dbReference type="WBParaSite" id="HPBE_0000070201-mRNA-1"/>
    </source>
</evidence>
<feature type="region of interest" description="Disordered" evidence="4">
    <location>
        <begin position="685"/>
        <end position="786"/>
    </location>
</feature>
<feature type="region of interest" description="Disordered" evidence="4">
    <location>
        <begin position="909"/>
        <end position="965"/>
    </location>
</feature>
<evidence type="ECO:0000256" key="4">
    <source>
        <dbReference type="SAM" id="MobiDB-lite"/>
    </source>
</evidence>
<dbReference type="Pfam" id="PF07679">
    <property type="entry name" value="I-set"/>
    <property type="match status" value="1"/>
</dbReference>
<dbReference type="SUPFAM" id="SSF48726">
    <property type="entry name" value="Immunoglobulin"/>
    <property type="match status" value="2"/>
</dbReference>
<dbReference type="PROSITE" id="PS50835">
    <property type="entry name" value="IG_LIKE"/>
    <property type="match status" value="2"/>
</dbReference>
<dbReference type="PANTHER" id="PTHR12231">
    <property type="entry name" value="CTX-RELATED TYPE I TRANSMEMBRANE PROTEIN"/>
    <property type="match status" value="1"/>
</dbReference>
<gene>
    <name evidence="6" type="ORF">HPBE_LOCUS703</name>
</gene>
<dbReference type="InterPro" id="IPR013098">
    <property type="entry name" value="Ig_I-set"/>
</dbReference>
<feature type="compositionally biased region" description="Polar residues" evidence="4">
    <location>
        <begin position="763"/>
        <end position="777"/>
    </location>
</feature>
<keyword evidence="7" id="KW-1185">Reference proteome</keyword>
<dbReference type="InterPro" id="IPR003599">
    <property type="entry name" value="Ig_sub"/>
</dbReference>
<feature type="compositionally biased region" description="Basic and acidic residues" evidence="4">
    <location>
        <begin position="943"/>
        <end position="953"/>
    </location>
</feature>
<accession>A0A3P7WZZ1</accession>
<evidence type="ECO:0000259" key="5">
    <source>
        <dbReference type="PROSITE" id="PS50835"/>
    </source>
</evidence>
<keyword evidence="3" id="KW-0393">Immunoglobulin domain</keyword>
<evidence type="ECO:0000313" key="6">
    <source>
        <dbReference type="EMBL" id="VDO19085.1"/>
    </source>
</evidence>
<dbReference type="WBParaSite" id="HPBE_0000070201-mRNA-1">
    <property type="protein sequence ID" value="HPBE_0000070201-mRNA-1"/>
    <property type="gene ID" value="HPBE_0000070201"/>
</dbReference>
<dbReference type="EMBL" id="UZAH01000567">
    <property type="protein sequence ID" value="VDO19085.1"/>
    <property type="molecule type" value="Genomic_DNA"/>
</dbReference>
<dbReference type="InterPro" id="IPR036179">
    <property type="entry name" value="Ig-like_dom_sf"/>
</dbReference>
<feature type="region of interest" description="Disordered" evidence="4">
    <location>
        <begin position="469"/>
        <end position="493"/>
    </location>
</feature>
<evidence type="ECO:0000256" key="3">
    <source>
        <dbReference type="ARBA" id="ARBA00023319"/>
    </source>
</evidence>
<protein>
    <submittedName>
        <fullName evidence="8">Fibrous sheath-interacting protein 1</fullName>
    </submittedName>
</protein>